<evidence type="ECO:0000313" key="2">
    <source>
        <dbReference type="EMBL" id="PIY68685.1"/>
    </source>
</evidence>
<dbReference type="GO" id="GO:0003676">
    <property type="term" value="F:nucleic acid binding"/>
    <property type="evidence" value="ECO:0007669"/>
    <property type="project" value="InterPro"/>
</dbReference>
<evidence type="ECO:0000313" key="3">
    <source>
        <dbReference type="Proteomes" id="UP000230108"/>
    </source>
</evidence>
<evidence type="ECO:0000259" key="1">
    <source>
        <dbReference type="Pfam" id="PF13482"/>
    </source>
</evidence>
<accession>A0A2M7QBS9</accession>
<dbReference type="EMBL" id="PFLF01000099">
    <property type="protein sequence ID" value="PIY68685.1"/>
    <property type="molecule type" value="Genomic_DNA"/>
</dbReference>
<dbReference type="Gene3D" id="3.30.420.10">
    <property type="entry name" value="Ribonuclease H-like superfamily/Ribonuclease H"/>
    <property type="match status" value="1"/>
</dbReference>
<dbReference type="AlphaFoldDB" id="A0A2M7QBS9"/>
<sequence>MKKFPVVFDLETKHTFREFPEPQKLGITVLSLYDYATGKGQVYTESELNNIFPIFEKASYIIGYNIITFDMRVLQPYYPGDVTHFAVFDILDDIKNRIGRRLALNDVANATLGKKKIGHGLMAIEYYKQGKWDELKKYCLEDTMITKELFEYGVRNKEINYMNEVGKATIRVDWNKYMEDSGNAETHMTLPF</sequence>
<protein>
    <recommendedName>
        <fullName evidence="1">YprB ribonuclease H-like domain-containing protein</fullName>
    </recommendedName>
</protein>
<organism evidence="2 3">
    <name type="scientific">Candidatus Roizmanbacteria bacterium CG_4_10_14_0_8_um_filter_39_9</name>
    <dbReference type="NCBI Taxonomy" id="1974829"/>
    <lineage>
        <taxon>Bacteria</taxon>
        <taxon>Candidatus Roizmaniibacteriota</taxon>
    </lineage>
</organism>
<dbReference type="InterPro" id="IPR036397">
    <property type="entry name" value="RNaseH_sf"/>
</dbReference>
<gene>
    <name evidence="2" type="ORF">COY90_04700</name>
</gene>
<dbReference type="Proteomes" id="UP000230108">
    <property type="component" value="Unassembled WGS sequence"/>
</dbReference>
<feature type="domain" description="YprB ribonuclease H-like" evidence="1">
    <location>
        <begin position="8"/>
        <end position="151"/>
    </location>
</feature>
<dbReference type="SUPFAM" id="SSF53098">
    <property type="entry name" value="Ribonuclease H-like"/>
    <property type="match status" value="1"/>
</dbReference>
<comment type="caution">
    <text evidence="2">The sequence shown here is derived from an EMBL/GenBank/DDBJ whole genome shotgun (WGS) entry which is preliminary data.</text>
</comment>
<proteinExistence type="predicted"/>
<dbReference type="Pfam" id="PF13482">
    <property type="entry name" value="RNase_H_2"/>
    <property type="match status" value="1"/>
</dbReference>
<name>A0A2M7QBS9_9BACT</name>
<reference evidence="3" key="1">
    <citation type="submission" date="2017-09" db="EMBL/GenBank/DDBJ databases">
        <title>Depth-based differentiation of microbial function through sediment-hosted aquifers and enrichment of novel symbionts in the deep terrestrial subsurface.</title>
        <authorList>
            <person name="Probst A.J."/>
            <person name="Ladd B."/>
            <person name="Jarett J.K."/>
            <person name="Geller-Mcgrath D.E."/>
            <person name="Sieber C.M.K."/>
            <person name="Emerson J.B."/>
            <person name="Anantharaman K."/>
            <person name="Thomas B.C."/>
            <person name="Malmstrom R."/>
            <person name="Stieglmeier M."/>
            <person name="Klingl A."/>
            <person name="Woyke T."/>
            <person name="Ryan C.M."/>
            <person name="Banfield J.F."/>
        </authorList>
    </citation>
    <scope>NUCLEOTIDE SEQUENCE [LARGE SCALE GENOMIC DNA]</scope>
</reference>
<dbReference type="InterPro" id="IPR038720">
    <property type="entry name" value="YprB_RNase_H-like_dom"/>
</dbReference>
<dbReference type="InterPro" id="IPR012337">
    <property type="entry name" value="RNaseH-like_sf"/>
</dbReference>